<feature type="compositionally biased region" description="Acidic residues" evidence="4">
    <location>
        <begin position="1908"/>
        <end position="1920"/>
    </location>
</feature>
<dbReference type="GO" id="GO:0016020">
    <property type="term" value="C:membrane"/>
    <property type="evidence" value="ECO:0007669"/>
    <property type="project" value="InterPro"/>
</dbReference>
<dbReference type="GO" id="GO:0006508">
    <property type="term" value="P:proteolysis"/>
    <property type="evidence" value="ECO:0007669"/>
    <property type="project" value="InterPro"/>
</dbReference>
<dbReference type="InterPro" id="IPR047589">
    <property type="entry name" value="DUF11_rpt"/>
</dbReference>
<dbReference type="Pfam" id="PF01364">
    <property type="entry name" value="Peptidase_C25"/>
    <property type="match status" value="1"/>
</dbReference>
<dbReference type="CDD" id="cd11304">
    <property type="entry name" value="Cadherin_repeat"/>
    <property type="match status" value="1"/>
</dbReference>
<dbReference type="Gene3D" id="2.60.40.60">
    <property type="entry name" value="Cadherins"/>
    <property type="match status" value="1"/>
</dbReference>
<feature type="compositionally biased region" description="Acidic residues" evidence="4">
    <location>
        <begin position="1833"/>
        <end position="1846"/>
    </location>
</feature>
<dbReference type="PROSITE" id="PS00639">
    <property type="entry name" value="THIOL_PROTEASE_HIS"/>
    <property type="match status" value="1"/>
</dbReference>
<dbReference type="InterPro" id="IPR002126">
    <property type="entry name" value="Cadherin-like_dom"/>
</dbReference>
<dbReference type="SMART" id="SM00060">
    <property type="entry name" value="FN3"/>
    <property type="match status" value="3"/>
</dbReference>
<dbReference type="CDD" id="cd10915">
    <property type="entry name" value="Peptidase_C25_N_2"/>
    <property type="match status" value="1"/>
</dbReference>
<dbReference type="RefSeq" id="WP_073477866.1">
    <property type="nucleotide sequence ID" value="NZ_FQZU01000029.1"/>
</dbReference>
<name>A0A1M6U603_9BACT</name>
<evidence type="ECO:0000256" key="3">
    <source>
        <dbReference type="ARBA" id="ARBA00023157"/>
    </source>
</evidence>
<gene>
    <name evidence="6" type="ORF">SAMN02745216_03827</name>
</gene>
<dbReference type="InterPro" id="IPR036116">
    <property type="entry name" value="FN3_sf"/>
</dbReference>
<dbReference type="Gene3D" id="3.40.50.10390">
    <property type="entry name" value="Gingipain r, domain 1"/>
    <property type="match status" value="1"/>
</dbReference>
<organism evidence="6 7">
    <name type="scientific">Desulfatibacillum alkenivorans DSM 16219</name>
    <dbReference type="NCBI Taxonomy" id="1121393"/>
    <lineage>
        <taxon>Bacteria</taxon>
        <taxon>Pseudomonadati</taxon>
        <taxon>Thermodesulfobacteriota</taxon>
        <taxon>Desulfobacteria</taxon>
        <taxon>Desulfobacterales</taxon>
        <taxon>Desulfatibacillaceae</taxon>
        <taxon>Desulfatibacillum</taxon>
    </lineage>
</organism>
<dbReference type="GO" id="GO:0005509">
    <property type="term" value="F:calcium ion binding"/>
    <property type="evidence" value="ECO:0007669"/>
    <property type="project" value="InterPro"/>
</dbReference>
<dbReference type="PANTHER" id="PTHR12411">
    <property type="entry name" value="CYSTEINE PROTEASE FAMILY C1-RELATED"/>
    <property type="match status" value="1"/>
</dbReference>
<dbReference type="InterPro" id="IPR038765">
    <property type="entry name" value="Papain-like_cys_pep_sf"/>
</dbReference>
<dbReference type="Pfam" id="PF00112">
    <property type="entry name" value="Peptidase_C1"/>
    <property type="match status" value="1"/>
</dbReference>
<dbReference type="GO" id="GO:0007156">
    <property type="term" value="P:homophilic cell adhesion via plasma membrane adhesion molecules"/>
    <property type="evidence" value="ECO:0007669"/>
    <property type="project" value="InterPro"/>
</dbReference>
<protein>
    <submittedName>
        <fullName evidence="6">Conserved repeat domain-containing protein</fullName>
    </submittedName>
</protein>
<keyword evidence="2" id="KW-0732">Signal</keyword>
<feature type="region of interest" description="Disordered" evidence="4">
    <location>
        <begin position="1892"/>
        <end position="1921"/>
    </location>
</feature>
<dbReference type="SUPFAM" id="SSF49313">
    <property type="entry name" value="Cadherin-like"/>
    <property type="match status" value="1"/>
</dbReference>
<sequence>MKLRPAFILSGWIVLLIALFAIGLVSPALAVDSLSFQADDSLAEIREKIELNGYSFSVSDNAVFSLPQDEKNRLFSRRRTAPGMERKALPDPGPLAEHLDLSLPSAFDSRDVGGKAYIGPVRNQAGCGSCYAFGAIAAAEGTYNRATNSYGANAADFSEAFLAFCQGNDYYWHFYGCEGADYEYMELQAIVDQGVITETLYPYSDDDSQTCPFSPYPPMIGFQSWHRIGCQDIDSIKAAIMTYGVVDAAVYVTSAFQAYDSGVYEDDNNGCDAGGYPCYYATTNHAIALVGWDDNPPEGGGGCWILRNSWGENWGEDGYMRIRYDSAAVSCAACYLVYQPMGPKVETGSATGVNETTAQLNGSVNPNGLEAEFYFEYGDTTDFGQSTPKELVATGTANMAVSQALAGLDPATTYYYRIWAGNAEGVSVGAAGSFTTTGNPITPTVEALDAEVEWNSAVLNAAVNAHNSETEYYFEYGPDASYGMVSETAGPLTGTLKTKVSIQIEDLDWGAEYHYRVVASNEIGAAYGADRTFVTPSAPNPPLAQTKAAGPVGAQMAVLNGTVDPNNAEDCDAYFYFEFGLTDEYGSTSDYYAVEDYSAPSDVRAVLFDMDPMTTYHYRMVAGNILTETVGEDRTFTTGQTVYQEDFDHNAFEPDDWTQEVVDGNGAWVYSMGTVGNYWGYSALLCGIEDGDNTRLVTPPLDFSGAVSPTVSVIFDGDLSLYYKANEGDDWTLLPENLDDSPNSSYALVNLPNPSSTYYLAFDGYAYMEECIGLYDVVFGVQSWGADAPIVTTDVVTATTSVSTSVEGEILSQGGSSLTAQGFCYSTSPMPTLADGVLQAESQAGVISGQLTGLTPNTRYHVRAYATNASGTAYGKNIEFRTKALDGPVAQEGAEVYANQFTATWDPVDGATGYYVDLWTYPTPLSAKGTESVRKTLDGSLTMADDQIKAQFLFDEDDLGFSRKDGYVHVFLKGGVLPDQEPGTPGMPAFYANILLPSGASAENLTATASESIVLEDALVYPAQYASSPSLPTPEWTDPDATVYASASAWPQTLASIEGVHSMGGSTFVSLRLNPVRYVPANGEISLASAINVTLDLSAGRKSAAAASPLFTEAVNTMVVNPLEGDSRKNLTAGSTVDYLIITSAALASTFETLEVHRTSVSGMACAVETVEDIEAAYPGLDSQEKIRNCIRDYVENQGTAFVALGGDDTVVPARMCYIAYAYYEEETPADLYYSDLDGDWDANGNGVYGEVDDGLDFAPDVFVGRIPVRNADQASAYINKLIAYETNPEAWGMEKILLMGTQLRTTYWNDDRPSDIIGDGYPEFRNPHHPSVSDSEMWTRRMYRDSIAPNWQPGTLGLAFDTLTTWDAADGGDYDLSPGAMNAAMDRDWTHLYFSGHGNYTLWSAEDHAGYFSDDALALDGLSAFVYTIACMSNGFDSVADPCLSEAFIRNPDGGALTYMGCSRYGWGVSDYAPAENYSPHNNSELFAETYYKRALEPDFISSGEAFALHKADLAPMAVYAGVHRWLQLGINLMGDPAIMQGASYVPGYYRYYVGDATSFTFTGLDSGATYYYQVLAEDGVNPVSISNGVVVTTNAMDISLDNDSVDENLPSGSGVGQFSTTDPESAGHTFTLVSGEGDSGASQFTIDGTTLRTASIFDYEIQDEYSIRVQTNDGSGVYEEVFTIYINNVPEADIALDKNVDDAMPPVGGQAVYTITATNLGPDDASGLEIVDLLPAGLSYAGSAGEGAYDSGSGLWTLPSLAEGAYGSLVITATVTASGIITNTAVLSSTISVEYNSANDQAWAVIDTDTDQDGLGDALESAYCTSPNDRDSDDDGLMDGEEDLNLNGFVDAGETSPCNPDSDNDGVWDGVEAGLTAADVDADTDLAVFKADEDPSTTTDPLNPDSDADGWMDGEEDVNGNGKVDEGEADPLNPATPVATPPVVIQTIPQDQAGTADDQRIATNTCFAVFLKDEDGIDLTDPLSVIFTIDDGVNAVYERNLGDADAVRIVKLTGDPDTAVTSLWAVYNRASEPVLDAVYPYGSTVQISVDAKDRRLDYMDQAAFEFKVESRQQQEDAANSEPESQPVDPSDSALGGDYDAGVETAEAGLAGAKIVYNSNENPAPYFGPSNEIPGLNVDGAERAGAALNLQPPAVFATPVKVFIPYTGEKAITQALIYLYDGAMWVLACDGAGNLATGGEGWMVPGSRVNHPETTPPTIEIQVYHFTGVQTAIMEDAQAPPDTGSDNCFIRALK</sequence>
<evidence type="ECO:0000313" key="7">
    <source>
        <dbReference type="Proteomes" id="UP000183994"/>
    </source>
</evidence>
<dbReference type="NCBIfam" id="TIGR01451">
    <property type="entry name" value="B_ant_repeat"/>
    <property type="match status" value="1"/>
</dbReference>
<dbReference type="Gene3D" id="3.40.50.1460">
    <property type="match status" value="1"/>
</dbReference>
<dbReference type="InterPro" id="IPR039417">
    <property type="entry name" value="Peptidase_C1A_papain-like"/>
</dbReference>
<feature type="region of interest" description="Disordered" evidence="4">
    <location>
        <begin position="1825"/>
        <end position="1871"/>
    </location>
</feature>
<dbReference type="CDD" id="cd00063">
    <property type="entry name" value="FN3"/>
    <property type="match status" value="1"/>
</dbReference>
<dbReference type="InterPro" id="IPR003961">
    <property type="entry name" value="FN3_dom"/>
</dbReference>
<dbReference type="InterPro" id="IPR038490">
    <property type="entry name" value="Gingipain_propep_sf"/>
</dbReference>
<dbReference type="PROSITE" id="PS00640">
    <property type="entry name" value="THIOL_PROTEASE_ASN"/>
    <property type="match status" value="1"/>
</dbReference>
<dbReference type="PROSITE" id="PS00139">
    <property type="entry name" value="THIOL_PROTEASE_CYS"/>
    <property type="match status" value="1"/>
</dbReference>
<dbReference type="Gene3D" id="3.90.70.10">
    <property type="entry name" value="Cysteine proteinases"/>
    <property type="match status" value="1"/>
</dbReference>
<dbReference type="InterPro" id="IPR013128">
    <property type="entry name" value="Peptidase_C1A"/>
</dbReference>
<dbReference type="EMBL" id="FQZU01000029">
    <property type="protein sequence ID" value="SHK64600.1"/>
    <property type="molecule type" value="Genomic_DNA"/>
</dbReference>
<comment type="similarity">
    <text evidence="1">Belongs to the peptidase C1 family.</text>
</comment>
<dbReference type="InterPro" id="IPR025661">
    <property type="entry name" value="Pept_asp_AS"/>
</dbReference>
<dbReference type="Gene3D" id="2.60.40.10">
    <property type="entry name" value="Immunoglobulins"/>
    <property type="match status" value="1"/>
</dbReference>
<evidence type="ECO:0000259" key="5">
    <source>
        <dbReference type="PROSITE" id="PS50268"/>
    </source>
</evidence>
<dbReference type="GO" id="GO:0008234">
    <property type="term" value="F:cysteine-type peptidase activity"/>
    <property type="evidence" value="ECO:0007669"/>
    <property type="project" value="InterPro"/>
</dbReference>
<evidence type="ECO:0000313" key="6">
    <source>
        <dbReference type="EMBL" id="SHK64600.1"/>
    </source>
</evidence>
<dbReference type="InterPro" id="IPR029030">
    <property type="entry name" value="Caspase-like_dom_sf"/>
</dbReference>
<keyword evidence="7" id="KW-1185">Reference proteome</keyword>
<dbReference type="Pfam" id="PF01345">
    <property type="entry name" value="DUF11"/>
    <property type="match status" value="1"/>
</dbReference>
<feature type="domain" description="Cadherin" evidence="5">
    <location>
        <begin position="1606"/>
        <end position="1710"/>
    </location>
</feature>
<dbReference type="STRING" id="1121393.SAMN02745216_03827"/>
<dbReference type="Proteomes" id="UP000183994">
    <property type="component" value="Unassembled WGS sequence"/>
</dbReference>
<dbReference type="SMART" id="SM00645">
    <property type="entry name" value="Pept_C1"/>
    <property type="match status" value="1"/>
</dbReference>
<dbReference type="CDD" id="cd02248">
    <property type="entry name" value="Peptidase_C1A"/>
    <property type="match status" value="1"/>
</dbReference>
<dbReference type="InterPro" id="IPR001769">
    <property type="entry name" value="Gingipain"/>
</dbReference>
<proteinExistence type="inferred from homology"/>
<dbReference type="InterPro" id="IPR000169">
    <property type="entry name" value="Pept_cys_AS"/>
</dbReference>
<evidence type="ECO:0000256" key="4">
    <source>
        <dbReference type="SAM" id="MobiDB-lite"/>
    </source>
</evidence>
<dbReference type="SUPFAM" id="SSF54001">
    <property type="entry name" value="Cysteine proteinases"/>
    <property type="match status" value="1"/>
</dbReference>
<evidence type="ECO:0000256" key="2">
    <source>
        <dbReference type="ARBA" id="ARBA00022729"/>
    </source>
</evidence>
<dbReference type="InterPro" id="IPR015919">
    <property type="entry name" value="Cadherin-like_sf"/>
</dbReference>
<feature type="region of interest" description="Disordered" evidence="4">
    <location>
        <begin position="2071"/>
        <end position="2100"/>
    </location>
</feature>
<dbReference type="InterPro" id="IPR025660">
    <property type="entry name" value="Pept_his_AS"/>
</dbReference>
<dbReference type="Gene3D" id="2.60.40.3800">
    <property type="match status" value="1"/>
</dbReference>
<accession>A0A1M6U603</accession>
<reference evidence="7" key="1">
    <citation type="submission" date="2016-11" db="EMBL/GenBank/DDBJ databases">
        <authorList>
            <person name="Varghese N."/>
            <person name="Submissions S."/>
        </authorList>
    </citation>
    <scope>NUCLEOTIDE SEQUENCE [LARGE SCALE GENOMIC DNA]</scope>
    <source>
        <strain evidence="7">DSM 16219</strain>
    </source>
</reference>
<dbReference type="InterPro" id="IPR001434">
    <property type="entry name" value="OmcB-like_DUF11"/>
</dbReference>
<dbReference type="SUPFAM" id="SSF52129">
    <property type="entry name" value="Caspase-like"/>
    <property type="match status" value="1"/>
</dbReference>
<dbReference type="InterPro" id="IPR029031">
    <property type="entry name" value="Gingipain_N_sf"/>
</dbReference>
<dbReference type="InterPro" id="IPR000668">
    <property type="entry name" value="Peptidase_C1A_C"/>
</dbReference>
<dbReference type="InterPro" id="IPR013783">
    <property type="entry name" value="Ig-like_fold"/>
</dbReference>
<dbReference type="PROSITE" id="PS50268">
    <property type="entry name" value="CADHERIN_2"/>
    <property type="match status" value="1"/>
</dbReference>
<dbReference type="SUPFAM" id="SSF49265">
    <property type="entry name" value="Fibronectin type III"/>
    <property type="match status" value="2"/>
</dbReference>
<keyword evidence="3" id="KW-1015">Disulfide bond</keyword>
<evidence type="ECO:0000256" key="1">
    <source>
        <dbReference type="ARBA" id="ARBA00008455"/>
    </source>
</evidence>